<dbReference type="Proteomes" id="UP001303408">
    <property type="component" value="Chromosome"/>
</dbReference>
<dbReference type="GO" id="GO:0016491">
    <property type="term" value="F:oxidoreductase activity"/>
    <property type="evidence" value="ECO:0007669"/>
    <property type="project" value="UniProtKB-KW"/>
</dbReference>
<protein>
    <submittedName>
        <fullName evidence="7">Phytoene desaturase family protein</fullName>
        <ecNumber evidence="7">1.-.-.-</ecNumber>
    </submittedName>
</protein>
<gene>
    <name evidence="7" type="primary">crtI</name>
    <name evidence="7" type="ORF">RN607_14460</name>
</gene>
<evidence type="ECO:0000256" key="4">
    <source>
        <dbReference type="RuleBase" id="RU362075"/>
    </source>
</evidence>
<proteinExistence type="inferred from homology"/>
<evidence type="ECO:0000256" key="2">
    <source>
        <dbReference type="ARBA" id="ARBA00022746"/>
    </source>
</evidence>
<feature type="domain" description="Amine oxidase" evidence="6">
    <location>
        <begin position="38"/>
        <end position="530"/>
    </location>
</feature>
<dbReference type="AlphaFoldDB" id="A0AA96FDI3"/>
<name>A0AA96FDI3_9MICO</name>
<keyword evidence="3 4" id="KW-0560">Oxidoreductase</keyword>
<feature type="compositionally biased region" description="Basic and acidic residues" evidence="5">
    <location>
        <begin position="1"/>
        <end position="16"/>
    </location>
</feature>
<dbReference type="NCBIfam" id="TIGR02734">
    <property type="entry name" value="crtI_fam"/>
    <property type="match status" value="1"/>
</dbReference>
<evidence type="ECO:0000256" key="1">
    <source>
        <dbReference type="ARBA" id="ARBA00004829"/>
    </source>
</evidence>
<evidence type="ECO:0000313" key="7">
    <source>
        <dbReference type="EMBL" id="WNM27382.1"/>
    </source>
</evidence>
<accession>A0AA96FDI3</accession>
<comment type="pathway">
    <text evidence="1 4">Carotenoid biosynthesis.</text>
</comment>
<organism evidence="7">
    <name type="scientific">Demequina capsici</name>
    <dbReference type="NCBI Taxonomy" id="3075620"/>
    <lineage>
        <taxon>Bacteria</taxon>
        <taxon>Bacillati</taxon>
        <taxon>Actinomycetota</taxon>
        <taxon>Actinomycetes</taxon>
        <taxon>Micrococcales</taxon>
        <taxon>Demequinaceae</taxon>
        <taxon>Demequina</taxon>
    </lineage>
</organism>
<dbReference type="EC" id="1.-.-.-" evidence="7"/>
<dbReference type="PRINTS" id="PR00419">
    <property type="entry name" value="ADXRDTASE"/>
</dbReference>
<dbReference type="RefSeq" id="WP_313543391.1">
    <property type="nucleotide sequence ID" value="NZ_CP134880.1"/>
</dbReference>
<sequence length="577" mass="61863">MSSRDARDARDARAARETGNAATQGGAGPRIVVIGGGIGGLATAGLLARGGARVTLLERHAQLGGRAGRWQRAGYTWDTGPSWYLMPEAFDQFFALMGRRVEDELDLVDLDPRYRVFFEGDDAHGPAEQLDVVADPEANYARFDAVSAGDGAAMRRYAEDSYSLYRLALDSFLYTTYENPLKVASREVVRRLPALGSLLTRPLGAKIDRHVRDPRLRKILGFHAVFLGSAPDRAPSLYSLMSHMDLTDGVRYPRGGMYEVVEALARIARDEGAVLRTGCDVSRIVVGDDGLASGVVLADGTTLPADVVVSGADMHHTETALLEAPHRWQDEPRWARRSPGVSALLVFAGVKGALPELAHHSLFFTRDWDANFAQIVGDGELSAPVPGSLYVSRVTATNPTAAPAGYENLFMLVPFPADPSLGATEDSRAHLEELAWGYLDQVAAWARIPDLRERTTLFKVTAPADFATELSAWKGSALGLEHTLAQSAMFRPGNASPKVRNLLYVGSSTVPGIGMPICLISAELVAKRLLGDTGASPMPTPAHRGFLSSSTRRGRLGELARGTLTPGGVVDVRGAGG</sequence>
<evidence type="ECO:0000256" key="3">
    <source>
        <dbReference type="ARBA" id="ARBA00023002"/>
    </source>
</evidence>
<dbReference type="SUPFAM" id="SSF51905">
    <property type="entry name" value="FAD/NAD(P)-binding domain"/>
    <property type="match status" value="1"/>
</dbReference>
<dbReference type="InterPro" id="IPR036188">
    <property type="entry name" value="FAD/NAD-bd_sf"/>
</dbReference>
<dbReference type="GO" id="GO:0016117">
    <property type="term" value="P:carotenoid biosynthetic process"/>
    <property type="evidence" value="ECO:0007669"/>
    <property type="project" value="UniProtKB-KW"/>
</dbReference>
<dbReference type="PANTHER" id="PTHR43734">
    <property type="entry name" value="PHYTOENE DESATURASE"/>
    <property type="match status" value="1"/>
</dbReference>
<dbReference type="Gene3D" id="3.50.50.60">
    <property type="entry name" value="FAD/NAD(P)-binding domain"/>
    <property type="match status" value="2"/>
</dbReference>
<dbReference type="InterPro" id="IPR002937">
    <property type="entry name" value="Amino_oxidase"/>
</dbReference>
<evidence type="ECO:0000259" key="6">
    <source>
        <dbReference type="Pfam" id="PF01593"/>
    </source>
</evidence>
<comment type="similarity">
    <text evidence="4">Belongs to the carotenoid/retinoid oxidoreductase family.</text>
</comment>
<keyword evidence="2 4" id="KW-0125">Carotenoid biosynthesis</keyword>
<dbReference type="Pfam" id="PF01593">
    <property type="entry name" value="Amino_oxidase"/>
    <property type="match status" value="1"/>
</dbReference>
<feature type="region of interest" description="Disordered" evidence="5">
    <location>
        <begin position="1"/>
        <end position="26"/>
    </location>
</feature>
<dbReference type="InterPro" id="IPR014105">
    <property type="entry name" value="Carotenoid/retinoid_OxRdtase"/>
</dbReference>
<dbReference type="EMBL" id="CP134880">
    <property type="protein sequence ID" value="WNM27382.1"/>
    <property type="molecule type" value="Genomic_DNA"/>
</dbReference>
<evidence type="ECO:0000256" key="5">
    <source>
        <dbReference type="SAM" id="MobiDB-lite"/>
    </source>
</evidence>
<reference evidence="7" key="1">
    <citation type="submission" date="2023-09" db="EMBL/GenBank/DDBJ databases">
        <title>Demequina sp. a novel bacteria isolated from Capsicum annuum.</title>
        <authorList>
            <person name="Humaira Z."/>
            <person name="Lee J."/>
            <person name="Cho D."/>
        </authorList>
    </citation>
    <scope>NUCLEOTIDE SEQUENCE</scope>
    <source>
        <strain evidence="7">PMTSA13</strain>
    </source>
</reference>
<dbReference type="KEGG" id="dcp:RN607_14460"/>
<dbReference type="PANTHER" id="PTHR43734:SF1">
    <property type="entry name" value="PHYTOENE DESATURASE"/>
    <property type="match status" value="1"/>
</dbReference>